<dbReference type="InterPro" id="IPR016181">
    <property type="entry name" value="Acyl_CoA_acyltransferase"/>
</dbReference>
<dbReference type="InterPro" id="IPR045057">
    <property type="entry name" value="Gcn5-rel_NAT"/>
</dbReference>
<evidence type="ECO:0000259" key="1">
    <source>
        <dbReference type="PROSITE" id="PS51729"/>
    </source>
</evidence>
<proteinExistence type="predicted"/>
<dbReference type="EMBL" id="CP003264">
    <property type="protein sequence ID" value="AFN36053.1"/>
    <property type="molecule type" value="Genomic_DNA"/>
</dbReference>
<sequence>MDYFKLWMAMEIKNDLDAGLIFADVDGLRAFIKYTLDGNVMDILSTQVPSEIGGRGVAAELTKFALDLARKNNWEVRPTCGYTKAYLKRYER</sequence>
<feature type="domain" description="N-acetyltransferase" evidence="1">
    <location>
        <begin position="13"/>
        <end position="92"/>
    </location>
</feature>
<evidence type="ECO:0000313" key="2">
    <source>
        <dbReference type="EMBL" id="AFN36053.1"/>
    </source>
</evidence>
<evidence type="ECO:0000313" key="3">
    <source>
        <dbReference type="Proteomes" id="UP000003121"/>
    </source>
</evidence>
<dbReference type="PROSITE" id="PS51729">
    <property type="entry name" value="GNAT_YJDJ"/>
    <property type="match status" value="1"/>
</dbReference>
<dbReference type="Pfam" id="PF14542">
    <property type="entry name" value="Acetyltransf_CG"/>
    <property type="match status" value="1"/>
</dbReference>
<dbReference type="Gene3D" id="3.40.630.30">
    <property type="match status" value="1"/>
</dbReference>
<reference evidence="2 3" key="1">
    <citation type="journal article" date="2012" name="Vet. Microbiol.">
        <title>Comparative genomic analyses of the Taylorellae.</title>
        <authorList>
            <person name="Hauser H."/>
            <person name="Richter D.C."/>
            <person name="van Tonder A."/>
            <person name="Clark L."/>
            <person name="Preston A."/>
        </authorList>
    </citation>
    <scope>NUCLEOTIDE SEQUENCE [LARGE SCALE GENOMIC DNA]</scope>
    <source>
        <strain evidence="2 3">ATCC 35865</strain>
    </source>
</reference>
<organism evidence="2 3">
    <name type="scientific">Taylorella equigenitalis ATCC 35865</name>
    <dbReference type="NCBI Taxonomy" id="743973"/>
    <lineage>
        <taxon>Bacteria</taxon>
        <taxon>Pseudomonadati</taxon>
        <taxon>Pseudomonadota</taxon>
        <taxon>Betaproteobacteria</taxon>
        <taxon>Burkholderiales</taxon>
        <taxon>Alcaligenaceae</taxon>
        <taxon>Taylorella</taxon>
    </lineage>
</organism>
<dbReference type="SUPFAM" id="SSF55729">
    <property type="entry name" value="Acyl-CoA N-acyltransferases (Nat)"/>
    <property type="match status" value="1"/>
</dbReference>
<gene>
    <name evidence="2" type="ORF">KUI_0981</name>
</gene>
<accession>A0ABM5NAS0</accession>
<dbReference type="PANTHER" id="PTHR31435">
    <property type="entry name" value="PROTEIN NATD1"/>
    <property type="match status" value="1"/>
</dbReference>
<protein>
    <recommendedName>
        <fullName evidence="1">N-acetyltransferase domain-containing protein</fullName>
    </recommendedName>
</protein>
<keyword evidence="3" id="KW-1185">Reference proteome</keyword>
<dbReference type="PANTHER" id="PTHR31435:SF9">
    <property type="entry name" value="PROTEIN NATD1"/>
    <property type="match status" value="1"/>
</dbReference>
<dbReference type="InterPro" id="IPR031165">
    <property type="entry name" value="GNAT_YJDJ"/>
</dbReference>
<name>A0ABM5NAS0_9BURK</name>
<dbReference type="Proteomes" id="UP000003121">
    <property type="component" value="Chromosome"/>
</dbReference>